<comment type="caution">
    <text evidence="12">The sequence shown here is derived from an EMBL/GenBank/DDBJ whole genome shotgun (WGS) entry which is preliminary data.</text>
</comment>
<dbReference type="Proteomes" id="UP000766486">
    <property type="component" value="Unassembled WGS sequence"/>
</dbReference>
<keyword evidence="8" id="KW-0843">Virulence</keyword>
<proteinExistence type="inferred from homology"/>
<dbReference type="SUPFAM" id="SSF53474">
    <property type="entry name" value="alpha/beta-Hydrolases"/>
    <property type="match status" value="1"/>
</dbReference>
<evidence type="ECO:0000256" key="3">
    <source>
        <dbReference type="ARBA" id="ARBA00013095"/>
    </source>
</evidence>
<keyword evidence="13" id="KW-1185">Reference proteome</keyword>
<comment type="similarity">
    <text evidence="2">Belongs to the cutinase family.</text>
</comment>
<evidence type="ECO:0000256" key="6">
    <source>
        <dbReference type="ARBA" id="ARBA00022729"/>
    </source>
</evidence>
<dbReference type="InterPro" id="IPR000675">
    <property type="entry name" value="Cutinase/axe"/>
</dbReference>
<evidence type="ECO:0000313" key="12">
    <source>
        <dbReference type="EMBL" id="VUC30152.1"/>
    </source>
</evidence>
<organism evidence="12 13">
    <name type="scientific">Bionectria ochroleuca</name>
    <name type="common">Gliocladium roseum</name>
    <dbReference type="NCBI Taxonomy" id="29856"/>
    <lineage>
        <taxon>Eukaryota</taxon>
        <taxon>Fungi</taxon>
        <taxon>Dikarya</taxon>
        <taxon>Ascomycota</taxon>
        <taxon>Pezizomycotina</taxon>
        <taxon>Sordariomycetes</taxon>
        <taxon>Hypocreomycetidae</taxon>
        <taxon>Hypocreales</taxon>
        <taxon>Bionectriaceae</taxon>
        <taxon>Clonostachys</taxon>
    </lineage>
</organism>
<dbReference type="PROSITE" id="PS00931">
    <property type="entry name" value="CUTINASE_2"/>
    <property type="match status" value="1"/>
</dbReference>
<dbReference type="Pfam" id="PF01083">
    <property type="entry name" value="Cutinase"/>
    <property type="match status" value="1"/>
</dbReference>
<accession>A0ABY6UJG0</accession>
<evidence type="ECO:0000256" key="5">
    <source>
        <dbReference type="ARBA" id="ARBA00022525"/>
    </source>
</evidence>
<gene>
    <name evidence="12" type="ORF">CLO192961_LOCUS278484</name>
</gene>
<keyword evidence="6 11" id="KW-0732">Signal</keyword>
<dbReference type="PRINTS" id="PR00129">
    <property type="entry name" value="CUTINASE"/>
</dbReference>
<dbReference type="InterPro" id="IPR011150">
    <property type="entry name" value="Cutinase_monf"/>
</dbReference>
<keyword evidence="4" id="KW-0719">Serine esterase</keyword>
<feature type="signal peptide" evidence="11">
    <location>
        <begin position="1"/>
        <end position="22"/>
    </location>
</feature>
<keyword evidence="9" id="KW-1015">Disulfide bond</keyword>
<evidence type="ECO:0000256" key="9">
    <source>
        <dbReference type="ARBA" id="ARBA00023157"/>
    </source>
</evidence>
<name>A0ABY6UJG0_BIOOC</name>
<evidence type="ECO:0000256" key="8">
    <source>
        <dbReference type="ARBA" id="ARBA00023026"/>
    </source>
</evidence>
<keyword evidence="7" id="KW-0378">Hydrolase</keyword>
<dbReference type="SMART" id="SM01110">
    <property type="entry name" value="Cutinase"/>
    <property type="match status" value="1"/>
</dbReference>
<evidence type="ECO:0000256" key="4">
    <source>
        <dbReference type="ARBA" id="ARBA00022487"/>
    </source>
</evidence>
<dbReference type="PANTHER" id="PTHR48250:SF3">
    <property type="entry name" value="CUTINASE 1-RELATED"/>
    <property type="match status" value="1"/>
</dbReference>
<comment type="catalytic activity">
    <reaction evidence="10">
        <text>cutin + H2O = cutin monomers.</text>
        <dbReference type="EC" id="3.1.1.74"/>
    </reaction>
</comment>
<evidence type="ECO:0000256" key="11">
    <source>
        <dbReference type="SAM" id="SignalP"/>
    </source>
</evidence>
<protein>
    <recommendedName>
        <fullName evidence="3">cutinase</fullName>
        <ecNumber evidence="3">3.1.1.74</ecNumber>
    </recommendedName>
</protein>
<evidence type="ECO:0000313" key="13">
    <source>
        <dbReference type="Proteomes" id="UP000766486"/>
    </source>
</evidence>
<feature type="chain" id="PRO_5045504711" description="cutinase" evidence="11">
    <location>
        <begin position="23"/>
        <end position="235"/>
    </location>
</feature>
<comment type="subcellular location">
    <subcellularLocation>
        <location evidence="1">Secreted</location>
    </subcellularLocation>
</comment>
<evidence type="ECO:0000256" key="10">
    <source>
        <dbReference type="ARBA" id="ARBA00034045"/>
    </source>
</evidence>
<evidence type="ECO:0000256" key="1">
    <source>
        <dbReference type="ARBA" id="ARBA00004613"/>
    </source>
</evidence>
<reference evidence="12 13" key="1">
    <citation type="submission" date="2019-06" db="EMBL/GenBank/DDBJ databases">
        <authorList>
            <person name="Broberg M."/>
        </authorList>
    </citation>
    <scope>NUCLEOTIDE SEQUENCE [LARGE SCALE GENOMIC DNA]</scope>
</reference>
<evidence type="ECO:0000256" key="2">
    <source>
        <dbReference type="ARBA" id="ARBA00007534"/>
    </source>
</evidence>
<dbReference type="PANTHER" id="PTHR48250">
    <property type="entry name" value="CUTINASE 2-RELATED"/>
    <property type="match status" value="1"/>
</dbReference>
<keyword evidence="5" id="KW-0964">Secreted</keyword>
<evidence type="ECO:0000256" key="7">
    <source>
        <dbReference type="ARBA" id="ARBA00022801"/>
    </source>
</evidence>
<dbReference type="EC" id="3.1.1.74" evidence="3"/>
<dbReference type="InterPro" id="IPR043579">
    <property type="entry name" value="CUTINASE_2"/>
</dbReference>
<dbReference type="Gene3D" id="3.40.50.1820">
    <property type="entry name" value="alpha/beta hydrolase"/>
    <property type="match status" value="1"/>
</dbReference>
<sequence>MKSFTFILTLAVAFINAHPVNTNVDEMNAVAAREEIHLEDRQLASRNDLESGSSSRCPEAILIFARGSTEPGNMGATAGPILASALEREFSNIWIQGVGGPYIADLASNFLPDGTNRASINEAKRLFELAYSKCPNTPVVAAGYSQGTAVVGVAISELTGAVQNRVAGAALFGYTKNLQNLGRIKNYPTDRTAVYCELTDAVCYGTLFILPAHFLYGDDAALAAPRFLARRIRAS</sequence>
<dbReference type="InterPro" id="IPR029058">
    <property type="entry name" value="AB_hydrolase_fold"/>
</dbReference>
<dbReference type="EMBL" id="CABFNS010000814">
    <property type="protein sequence ID" value="VUC30152.1"/>
    <property type="molecule type" value="Genomic_DNA"/>
</dbReference>